<comment type="caution">
    <text evidence="8">The sequence shown here is derived from an EMBL/GenBank/DDBJ whole genome shotgun (WGS) entry which is preliminary data.</text>
</comment>
<dbReference type="GO" id="GO:0003677">
    <property type="term" value="F:DNA binding"/>
    <property type="evidence" value="ECO:0007669"/>
    <property type="project" value="UniProtKB-UniRule"/>
</dbReference>
<keyword evidence="2" id="KW-0229">DNA integration</keyword>
<dbReference type="Proteomes" id="UP000274556">
    <property type="component" value="Unassembled WGS sequence"/>
</dbReference>
<sequence>MLDRLPKHAVLDQPMIKALERNLSINTQRSYRDMLALLLPFVSQHLRKAIDHLKITDLTPDLIRAFLADVEVHRGCLVATRNQRLGAVHAFAQFIGERNPESIEWCMQVRQIPFKKTDHPLLTSLDKAEMDALLASPDRQTQQGQRDYALLLFLYNSGARASEAASLRIGDIDWYAPSVRILGKGNKQRLCPLWSVTGDELRRLAAQRGPEQRVFLNRNAQPITRFGIHTLVERHALRACARAPSLATKRVSPHVIRHSTATHLLRSGVDINTIRVWLGHVSLTTTNIYAETDLETKARALATCAPPTDGQEATTSWHTRPDLMAFLRGL</sequence>
<proteinExistence type="predicted"/>
<dbReference type="PROSITE" id="PS51900">
    <property type="entry name" value="CB"/>
    <property type="match status" value="1"/>
</dbReference>
<evidence type="ECO:0000256" key="5">
    <source>
        <dbReference type="PROSITE-ProRule" id="PRU01248"/>
    </source>
</evidence>
<evidence type="ECO:0000256" key="4">
    <source>
        <dbReference type="ARBA" id="ARBA00023172"/>
    </source>
</evidence>
<dbReference type="PROSITE" id="PS51898">
    <property type="entry name" value="TYR_RECOMBINASE"/>
    <property type="match status" value="1"/>
</dbReference>
<dbReference type="Pfam" id="PF00589">
    <property type="entry name" value="Phage_integrase"/>
    <property type="match status" value="1"/>
</dbReference>
<dbReference type="Gene3D" id="1.10.443.10">
    <property type="entry name" value="Intergrase catalytic core"/>
    <property type="match status" value="1"/>
</dbReference>
<dbReference type="PANTHER" id="PTHR30349:SF81">
    <property type="entry name" value="TYROSINE RECOMBINASE XERC"/>
    <property type="match status" value="1"/>
</dbReference>
<keyword evidence="3 5" id="KW-0238">DNA-binding</keyword>
<dbReference type="Gene3D" id="1.10.150.130">
    <property type="match status" value="1"/>
</dbReference>
<evidence type="ECO:0000259" key="7">
    <source>
        <dbReference type="PROSITE" id="PS51900"/>
    </source>
</evidence>
<dbReference type="GO" id="GO:0006310">
    <property type="term" value="P:DNA recombination"/>
    <property type="evidence" value="ECO:0007669"/>
    <property type="project" value="UniProtKB-KW"/>
</dbReference>
<dbReference type="EMBL" id="RBXL01000001">
    <property type="protein sequence ID" value="RKT45501.1"/>
    <property type="molecule type" value="Genomic_DNA"/>
</dbReference>
<evidence type="ECO:0000256" key="3">
    <source>
        <dbReference type="ARBA" id="ARBA00023125"/>
    </source>
</evidence>
<dbReference type="InterPro" id="IPR011010">
    <property type="entry name" value="DNA_brk_join_enz"/>
</dbReference>
<evidence type="ECO:0000313" key="9">
    <source>
        <dbReference type="Proteomes" id="UP000274556"/>
    </source>
</evidence>
<evidence type="ECO:0000259" key="6">
    <source>
        <dbReference type="PROSITE" id="PS51898"/>
    </source>
</evidence>
<dbReference type="InterPro" id="IPR013762">
    <property type="entry name" value="Integrase-like_cat_sf"/>
</dbReference>
<gene>
    <name evidence="8" type="ORF">BDD21_2962</name>
</gene>
<feature type="domain" description="Core-binding (CB)" evidence="7">
    <location>
        <begin position="6"/>
        <end position="96"/>
    </location>
</feature>
<evidence type="ECO:0000256" key="1">
    <source>
        <dbReference type="ARBA" id="ARBA00022829"/>
    </source>
</evidence>
<dbReference type="InterPro" id="IPR050090">
    <property type="entry name" value="Tyrosine_recombinase_XerCD"/>
</dbReference>
<dbReference type="InterPro" id="IPR002104">
    <property type="entry name" value="Integrase_catalytic"/>
</dbReference>
<organism evidence="8 9">
    <name type="scientific">Thiocapsa rosea</name>
    <dbReference type="NCBI Taxonomy" id="69360"/>
    <lineage>
        <taxon>Bacteria</taxon>
        <taxon>Pseudomonadati</taxon>
        <taxon>Pseudomonadota</taxon>
        <taxon>Gammaproteobacteria</taxon>
        <taxon>Chromatiales</taxon>
        <taxon>Chromatiaceae</taxon>
        <taxon>Thiocapsa</taxon>
    </lineage>
</organism>
<dbReference type="OrthoDB" id="9801717at2"/>
<protein>
    <submittedName>
        <fullName evidence="8">Site-specific recombinase XerD</fullName>
    </submittedName>
</protein>
<dbReference type="SUPFAM" id="SSF56349">
    <property type="entry name" value="DNA breaking-rejoining enzymes"/>
    <property type="match status" value="1"/>
</dbReference>
<dbReference type="InterPro" id="IPR010998">
    <property type="entry name" value="Integrase_recombinase_N"/>
</dbReference>
<dbReference type="GO" id="GO:0015074">
    <property type="term" value="P:DNA integration"/>
    <property type="evidence" value="ECO:0007669"/>
    <property type="project" value="UniProtKB-KW"/>
</dbReference>
<feature type="domain" description="Tyr recombinase" evidence="6">
    <location>
        <begin position="120"/>
        <end position="302"/>
    </location>
</feature>
<keyword evidence="9" id="KW-1185">Reference proteome</keyword>
<dbReference type="AlphaFoldDB" id="A0A495V7W5"/>
<reference evidence="8 9" key="1">
    <citation type="submission" date="2018-10" db="EMBL/GenBank/DDBJ databases">
        <title>Genomic Encyclopedia of Archaeal and Bacterial Type Strains, Phase II (KMG-II): from individual species to whole genera.</title>
        <authorList>
            <person name="Goeker M."/>
        </authorList>
    </citation>
    <scope>NUCLEOTIDE SEQUENCE [LARGE SCALE GENOMIC DNA]</scope>
    <source>
        <strain evidence="8 9">DSM 235</strain>
    </source>
</reference>
<evidence type="ECO:0000256" key="2">
    <source>
        <dbReference type="ARBA" id="ARBA00022908"/>
    </source>
</evidence>
<evidence type="ECO:0000313" key="8">
    <source>
        <dbReference type="EMBL" id="RKT45501.1"/>
    </source>
</evidence>
<keyword evidence="4" id="KW-0233">DNA recombination</keyword>
<dbReference type="InterPro" id="IPR044068">
    <property type="entry name" value="CB"/>
</dbReference>
<dbReference type="GO" id="GO:0007059">
    <property type="term" value="P:chromosome segregation"/>
    <property type="evidence" value="ECO:0007669"/>
    <property type="project" value="UniProtKB-KW"/>
</dbReference>
<accession>A0A495V7W5</accession>
<keyword evidence="1" id="KW-0159">Chromosome partition</keyword>
<dbReference type="InterPro" id="IPR004107">
    <property type="entry name" value="Integrase_SAM-like_N"/>
</dbReference>
<dbReference type="PANTHER" id="PTHR30349">
    <property type="entry name" value="PHAGE INTEGRASE-RELATED"/>
    <property type="match status" value="1"/>
</dbReference>
<name>A0A495V7W5_9GAMM</name>
<dbReference type="Pfam" id="PF02899">
    <property type="entry name" value="Phage_int_SAM_1"/>
    <property type="match status" value="1"/>
</dbReference>